<proteinExistence type="predicted"/>
<dbReference type="AlphaFoldDB" id="W5TNW1"/>
<dbReference type="KEGG" id="nno:NONO_c41220"/>
<dbReference type="HOGENOM" id="CLU_086002_0_0_11"/>
<gene>
    <name evidence="2" type="ORF">NONO_c41220</name>
</gene>
<evidence type="ECO:0000256" key="1">
    <source>
        <dbReference type="SAM" id="MobiDB-lite"/>
    </source>
</evidence>
<evidence type="ECO:0000313" key="3">
    <source>
        <dbReference type="Proteomes" id="UP000019150"/>
    </source>
</evidence>
<feature type="region of interest" description="Disordered" evidence="1">
    <location>
        <begin position="1"/>
        <end position="34"/>
    </location>
</feature>
<dbReference type="eggNOG" id="ENOG5032EQ4">
    <property type="taxonomic scope" value="Bacteria"/>
</dbReference>
<accession>W5TNW1</accession>
<evidence type="ECO:0000313" key="2">
    <source>
        <dbReference type="EMBL" id="AHH18906.1"/>
    </source>
</evidence>
<dbReference type="Proteomes" id="UP000019150">
    <property type="component" value="Chromosome"/>
</dbReference>
<sequence length="318" mass="33212">MACAGRDRPSIPGALPTSPPAPDRPDNRHRLPIPGTAARIRTTLVILEHMCSPSATLTVWAGSWLAGRSAPDDVLDALHAWSAHHSVAAGDPVTGGRTGLPWPTAEPLEAGSGIMMLLKVIREAMAAPGAQMRLVLPVPGDARGLPTGTEFATAAMDAEEGVIAGVPGGGGVALVPQWIGEDALQWTVFDAPVPVPVPDMALGEAEYAMREAVREAAEALMQLHTTAVGGDDDPRELIEDELADYSRHIYPDSAPLRARRILDSADHVAAILTVAQQTAPSSPSSASAVQAQETLLRPLWNAIRAARLAAVNAATGPR</sequence>
<reference evidence="2 3" key="1">
    <citation type="journal article" date="2014" name="Appl. Environ. Microbiol.">
        <title>Insights into the Microbial Degradation of Rubber and Gutta-Percha by Analysis of the Complete Genome of Nocardia nova SH22a.</title>
        <authorList>
            <person name="Luo Q."/>
            <person name="Hiessl S."/>
            <person name="Poehlein A."/>
            <person name="Daniel R."/>
            <person name="Steinbuchel A."/>
        </authorList>
    </citation>
    <scope>NUCLEOTIDE SEQUENCE [LARGE SCALE GENOMIC DNA]</scope>
    <source>
        <strain evidence="2">SH22a</strain>
    </source>
</reference>
<dbReference type="STRING" id="1415166.NONO_c41220"/>
<dbReference type="EMBL" id="CP006850">
    <property type="protein sequence ID" value="AHH18906.1"/>
    <property type="molecule type" value="Genomic_DNA"/>
</dbReference>
<keyword evidence="3" id="KW-1185">Reference proteome</keyword>
<organism evidence="2 3">
    <name type="scientific">Nocardia nova SH22a</name>
    <dbReference type="NCBI Taxonomy" id="1415166"/>
    <lineage>
        <taxon>Bacteria</taxon>
        <taxon>Bacillati</taxon>
        <taxon>Actinomycetota</taxon>
        <taxon>Actinomycetes</taxon>
        <taxon>Mycobacteriales</taxon>
        <taxon>Nocardiaceae</taxon>
        <taxon>Nocardia</taxon>
    </lineage>
</organism>
<name>W5TNW1_9NOCA</name>
<protein>
    <submittedName>
        <fullName evidence="2">Uncharacterized protein</fullName>
    </submittedName>
</protein>
<dbReference type="PATRIC" id="fig|1415166.3.peg.4229"/>